<keyword evidence="2" id="KW-0472">Membrane</keyword>
<feature type="transmembrane region" description="Helical" evidence="2">
    <location>
        <begin position="121"/>
        <end position="140"/>
    </location>
</feature>
<protein>
    <submittedName>
        <fullName evidence="3">Uncharacterized protein</fullName>
    </submittedName>
</protein>
<feature type="transmembrane region" description="Helical" evidence="2">
    <location>
        <begin position="147"/>
        <end position="165"/>
    </location>
</feature>
<keyword evidence="4" id="KW-1185">Reference proteome</keyword>
<dbReference type="AlphaFoldDB" id="A0A9W6SS02"/>
<keyword evidence="2" id="KW-0812">Transmembrane</keyword>
<sequence>MRLSRRVGPALRAASHPYYERRDPDPTPPERKSSAYFPGGTTKTAPRHDDRRARFGQSRPMRVPTPATRPLQVAVAVCAAVFTAGTALHNFAVVDRDLVTAMMAASGVADPDGRAAGFTTGFRIVGCLYVLGNAVGLLALSTPRAWVYWTVLAVNATQALGWVMIPPVMWPTVVDAHGPAGVLPAAVTDGGAAVLTLVLLAFLVRHRAPWAMRAR</sequence>
<evidence type="ECO:0000313" key="3">
    <source>
        <dbReference type="EMBL" id="GLZ79676.1"/>
    </source>
</evidence>
<dbReference type="Proteomes" id="UP001165079">
    <property type="component" value="Unassembled WGS sequence"/>
</dbReference>
<evidence type="ECO:0000256" key="2">
    <source>
        <dbReference type="SAM" id="Phobius"/>
    </source>
</evidence>
<evidence type="ECO:0000256" key="1">
    <source>
        <dbReference type="SAM" id="MobiDB-lite"/>
    </source>
</evidence>
<feature type="region of interest" description="Disordered" evidence="1">
    <location>
        <begin position="1"/>
        <end position="64"/>
    </location>
</feature>
<proteinExistence type="predicted"/>
<evidence type="ECO:0000313" key="4">
    <source>
        <dbReference type="Proteomes" id="UP001165079"/>
    </source>
</evidence>
<dbReference type="EMBL" id="BSTX01000003">
    <property type="protein sequence ID" value="GLZ79676.1"/>
    <property type="molecule type" value="Genomic_DNA"/>
</dbReference>
<keyword evidence="2" id="KW-1133">Transmembrane helix</keyword>
<reference evidence="3" key="1">
    <citation type="submission" date="2023-03" db="EMBL/GenBank/DDBJ databases">
        <title>Actinorhabdospora filicis NBRC 111898.</title>
        <authorList>
            <person name="Ichikawa N."/>
            <person name="Sato H."/>
            <person name="Tonouchi N."/>
        </authorList>
    </citation>
    <scope>NUCLEOTIDE SEQUENCE</scope>
    <source>
        <strain evidence="3">NBRC 111898</strain>
    </source>
</reference>
<feature type="transmembrane region" description="Helical" evidence="2">
    <location>
        <begin position="185"/>
        <end position="204"/>
    </location>
</feature>
<accession>A0A9W6SS02</accession>
<organism evidence="3 4">
    <name type="scientific">Actinorhabdospora filicis</name>
    <dbReference type="NCBI Taxonomy" id="1785913"/>
    <lineage>
        <taxon>Bacteria</taxon>
        <taxon>Bacillati</taxon>
        <taxon>Actinomycetota</taxon>
        <taxon>Actinomycetes</taxon>
        <taxon>Micromonosporales</taxon>
        <taxon>Micromonosporaceae</taxon>
        <taxon>Actinorhabdospora</taxon>
    </lineage>
</organism>
<feature type="compositionally biased region" description="Basic and acidic residues" evidence="1">
    <location>
        <begin position="18"/>
        <end position="33"/>
    </location>
</feature>
<comment type="caution">
    <text evidence="3">The sequence shown here is derived from an EMBL/GenBank/DDBJ whole genome shotgun (WGS) entry which is preliminary data.</text>
</comment>
<name>A0A9W6SS02_9ACTN</name>
<feature type="transmembrane region" description="Helical" evidence="2">
    <location>
        <begin position="71"/>
        <end position="93"/>
    </location>
</feature>
<gene>
    <name evidence="3" type="ORF">Afil01_44830</name>
</gene>